<protein>
    <submittedName>
        <fullName evidence="5">H/ACA ribonucleoprotein complex subunit 2-like protein</fullName>
    </submittedName>
</protein>
<dbReference type="AlphaFoldDB" id="A0A6G1SBN0"/>
<evidence type="ECO:0000256" key="1">
    <source>
        <dbReference type="ARBA" id="ARBA00007337"/>
    </source>
</evidence>
<dbReference type="SUPFAM" id="SSF55315">
    <property type="entry name" value="L30e-like"/>
    <property type="match status" value="1"/>
</dbReference>
<dbReference type="GO" id="GO:1990904">
    <property type="term" value="C:ribonucleoprotein complex"/>
    <property type="evidence" value="ECO:0007669"/>
    <property type="project" value="UniProtKB-KW"/>
</dbReference>
<feature type="domain" description="Ribosomal protein eL8/eL30/eS12/Gadd45" evidence="4">
    <location>
        <begin position="38"/>
        <end position="130"/>
    </location>
</feature>
<organism evidence="5">
    <name type="scientific">Aceria tosichella</name>
    <name type="common">wheat curl mite</name>
    <dbReference type="NCBI Taxonomy" id="561515"/>
    <lineage>
        <taxon>Eukaryota</taxon>
        <taxon>Metazoa</taxon>
        <taxon>Ecdysozoa</taxon>
        <taxon>Arthropoda</taxon>
        <taxon>Chelicerata</taxon>
        <taxon>Arachnida</taxon>
        <taxon>Acari</taxon>
        <taxon>Acariformes</taxon>
        <taxon>Trombidiformes</taxon>
        <taxon>Prostigmata</taxon>
        <taxon>Eupodina</taxon>
        <taxon>Eriophyoidea</taxon>
        <taxon>Eriophyidae</taxon>
        <taxon>Eriophyinae</taxon>
        <taxon>Aceriini</taxon>
        <taxon>Aceria</taxon>
    </lineage>
</organism>
<dbReference type="PANTHER" id="PTHR23105">
    <property type="entry name" value="RIBOSOMAL PROTEIN L7AE FAMILY MEMBER"/>
    <property type="match status" value="1"/>
</dbReference>
<dbReference type="GO" id="GO:0003723">
    <property type="term" value="F:RNA binding"/>
    <property type="evidence" value="ECO:0007669"/>
    <property type="project" value="InterPro"/>
</dbReference>
<proteinExistence type="inferred from homology"/>
<evidence type="ECO:0000256" key="2">
    <source>
        <dbReference type="ARBA" id="ARBA00023274"/>
    </source>
</evidence>
<dbReference type="InterPro" id="IPR018492">
    <property type="entry name" value="Ribosomal_eL8/Nhp2"/>
</dbReference>
<reference evidence="5" key="1">
    <citation type="submission" date="2018-10" db="EMBL/GenBank/DDBJ databases">
        <title>Transcriptome assembly of Aceria tosichella (Wheat curl mite) Type 2.</title>
        <authorList>
            <person name="Scully E.D."/>
            <person name="Geib S.M."/>
            <person name="Palmer N.A."/>
            <person name="Gupta A.K."/>
            <person name="Sarath G."/>
            <person name="Tatineni S."/>
        </authorList>
    </citation>
    <scope>NUCLEOTIDE SEQUENCE</scope>
    <source>
        <strain evidence="5">LincolnNE</strain>
    </source>
</reference>
<dbReference type="Gene3D" id="3.30.1330.30">
    <property type="match status" value="1"/>
</dbReference>
<evidence type="ECO:0000313" key="5">
    <source>
        <dbReference type="EMBL" id="MDE47808.1"/>
    </source>
</evidence>
<gene>
    <name evidence="5" type="primary">NHP2</name>
    <name evidence="5" type="ORF">g.20006</name>
</gene>
<dbReference type="EMBL" id="GGYP01003037">
    <property type="protein sequence ID" value="MDE47808.1"/>
    <property type="molecule type" value="Transcribed_RNA"/>
</dbReference>
<evidence type="ECO:0000256" key="3">
    <source>
        <dbReference type="SAM" id="MobiDB-lite"/>
    </source>
</evidence>
<dbReference type="Pfam" id="PF01248">
    <property type="entry name" value="Ribosomal_L7Ae"/>
    <property type="match status" value="1"/>
</dbReference>
<accession>A0A6G1SBN0</accession>
<dbReference type="InterPro" id="IPR004038">
    <property type="entry name" value="Ribosomal_eL8/eL30/eS12/Gad45"/>
</dbReference>
<evidence type="ECO:0000259" key="4">
    <source>
        <dbReference type="Pfam" id="PF01248"/>
    </source>
</evidence>
<sequence length="143" mass="15909">MEPSSPPTQEGDEEQPQVANNTNAIAQPLADPKLSKRLYKLIKKSAAKKNKLCRGLRNVQTRIRKGGQGLCILAGDVTPIDIYCHLPIVCEDKNIPYCFVESKKDIAEAIGAKRPCIVALVEADDEYKDLYDKCYNKLSRISC</sequence>
<comment type="similarity">
    <text evidence="1">Belongs to the eukaryotic ribosomal protein eL8 family.</text>
</comment>
<dbReference type="PRINTS" id="PR00881">
    <property type="entry name" value="L7ARS6FAMILY"/>
</dbReference>
<dbReference type="InterPro" id="IPR029064">
    <property type="entry name" value="Ribosomal_eL30-like_sf"/>
</dbReference>
<feature type="region of interest" description="Disordered" evidence="3">
    <location>
        <begin position="1"/>
        <end position="26"/>
    </location>
</feature>
<name>A0A6G1SBN0_9ACAR</name>
<dbReference type="InterPro" id="IPR050257">
    <property type="entry name" value="eL8/uL1-like"/>
</dbReference>
<keyword evidence="2 5" id="KW-0687">Ribonucleoprotein</keyword>